<evidence type="ECO:0000313" key="1">
    <source>
        <dbReference type="EMBL" id="RMU43255.1"/>
    </source>
</evidence>
<sequence length="60" mass="6478">MTSALPGKLPRVRPIAASVPKPIANRVAAGATIMLFFSARIHSAELKKSWYHCNEKPCSG</sequence>
<accession>A0A3M5UBE7</accession>
<comment type="caution">
    <text evidence="1">The sequence shown here is derived from an EMBL/GenBank/DDBJ whole genome shotgun (WGS) entry which is preliminary data.</text>
</comment>
<dbReference type="EMBL" id="RBUA01001421">
    <property type="protein sequence ID" value="RMU43255.1"/>
    <property type="molecule type" value="Genomic_DNA"/>
</dbReference>
<reference evidence="1 2" key="1">
    <citation type="submission" date="2018-08" db="EMBL/GenBank/DDBJ databases">
        <title>Recombination of ecologically and evolutionarily significant loci maintains genetic cohesion in the Pseudomonas syringae species complex.</title>
        <authorList>
            <person name="Dillon M."/>
            <person name="Thakur S."/>
            <person name="Almeida R.N.D."/>
            <person name="Weir B.S."/>
            <person name="Guttman D.S."/>
        </authorList>
    </citation>
    <scope>NUCLEOTIDE SEQUENCE [LARGE SCALE GENOMIC DNA]</scope>
    <source>
        <strain evidence="1 2">ICMP 14479</strain>
    </source>
</reference>
<evidence type="ECO:0000313" key="2">
    <source>
        <dbReference type="Proteomes" id="UP000280395"/>
    </source>
</evidence>
<dbReference type="Proteomes" id="UP000280395">
    <property type="component" value="Unassembled WGS sequence"/>
</dbReference>
<dbReference type="AlphaFoldDB" id="A0A3M5UBE7"/>
<name>A0A3M5UBE7_PSESX</name>
<gene>
    <name evidence="1" type="ORF">ALP29_201238</name>
</gene>
<proteinExistence type="predicted"/>
<organism evidence="1 2">
    <name type="scientific">Pseudomonas syringae pv. avii</name>
    <dbReference type="NCBI Taxonomy" id="663959"/>
    <lineage>
        <taxon>Bacteria</taxon>
        <taxon>Pseudomonadati</taxon>
        <taxon>Pseudomonadota</taxon>
        <taxon>Gammaproteobacteria</taxon>
        <taxon>Pseudomonadales</taxon>
        <taxon>Pseudomonadaceae</taxon>
        <taxon>Pseudomonas</taxon>
        <taxon>Pseudomonas syringae</taxon>
    </lineage>
</organism>
<protein>
    <submittedName>
        <fullName evidence="1">Uncharacterized protein</fullName>
    </submittedName>
</protein>